<dbReference type="Proteomes" id="UP000623129">
    <property type="component" value="Unassembled WGS sequence"/>
</dbReference>
<protein>
    <recommendedName>
        <fullName evidence="2">Lipase</fullName>
    </recommendedName>
</protein>
<organism evidence="5 6">
    <name type="scientific">Carex littledalei</name>
    <dbReference type="NCBI Taxonomy" id="544730"/>
    <lineage>
        <taxon>Eukaryota</taxon>
        <taxon>Viridiplantae</taxon>
        <taxon>Streptophyta</taxon>
        <taxon>Embryophyta</taxon>
        <taxon>Tracheophyta</taxon>
        <taxon>Spermatophyta</taxon>
        <taxon>Magnoliopsida</taxon>
        <taxon>Liliopsida</taxon>
        <taxon>Poales</taxon>
        <taxon>Cyperaceae</taxon>
        <taxon>Cyperoideae</taxon>
        <taxon>Cariceae</taxon>
        <taxon>Carex</taxon>
        <taxon>Carex subgen. Euthyceras</taxon>
    </lineage>
</organism>
<evidence type="ECO:0000259" key="4">
    <source>
        <dbReference type="Pfam" id="PF04083"/>
    </source>
</evidence>
<dbReference type="FunFam" id="3.40.50.1820:FF:000126">
    <property type="entry name" value="Lipase"/>
    <property type="match status" value="1"/>
</dbReference>
<dbReference type="SUPFAM" id="SSF53474">
    <property type="entry name" value="alpha/beta-Hydrolases"/>
    <property type="match status" value="1"/>
</dbReference>
<evidence type="ECO:0000256" key="1">
    <source>
        <dbReference type="ARBA" id="ARBA00010701"/>
    </source>
</evidence>
<dbReference type="GO" id="GO:0016042">
    <property type="term" value="P:lipid catabolic process"/>
    <property type="evidence" value="ECO:0007669"/>
    <property type="project" value="UniProtKB-KW"/>
</dbReference>
<comment type="caution">
    <text evidence="5">The sequence shown here is derived from an EMBL/GenBank/DDBJ whole genome shotgun (WGS) entry which is preliminary data.</text>
</comment>
<dbReference type="PANTHER" id="PTHR11005">
    <property type="entry name" value="LYSOSOMAL ACID LIPASE-RELATED"/>
    <property type="match status" value="1"/>
</dbReference>
<dbReference type="EMBL" id="SWLB01000001">
    <property type="protein sequence ID" value="KAF3341636.1"/>
    <property type="molecule type" value="Genomic_DNA"/>
</dbReference>
<sequence>MAYLLAPPSNMVSHNLVLAMISTTLLFIVTAPAPVTAHDRIRRLSSSQNSNNINLNEVSSVESSGLCASLVTPLGYKCEEHQVTTQDRYILSLQRIPEGRHGGSSGEKKKPVFLQHGVLMDGITWLLNPPEQSLAFILADRGFDVWIANSRGTRWSNRHVTLTTTQPVYWAWSWDELVTQDLPATFDYVYRLTGQNLHYVGHSMGTLVALASFSEGRLVDKIKSVALLSPVAYLAHMSTPIGIICAKAFVGEVISCHNTNININVNTFFYLYLKILQLLGENCCLNASTIEVFLKYEPQPTSTRTMVHLAQTFRDGVLAKYNFTSEEENMKRYGQTTPPVYQLSNIPRSLPLFVSYGGQDSLADSADVARLLDDLKLHDRDKLTVHFVKDYAHADFVMGVSAKQLVYESVIAFFNRN</sequence>
<dbReference type="InterPro" id="IPR029058">
    <property type="entry name" value="AB_hydrolase_fold"/>
</dbReference>
<accession>A0A833VL99</accession>
<evidence type="ECO:0000256" key="2">
    <source>
        <dbReference type="PIRNR" id="PIRNR000862"/>
    </source>
</evidence>
<feature type="active site" description="Charge relay system" evidence="3">
    <location>
        <position position="360"/>
    </location>
</feature>
<dbReference type="OrthoDB" id="671852at2759"/>
<keyword evidence="6" id="KW-1185">Reference proteome</keyword>
<evidence type="ECO:0000256" key="3">
    <source>
        <dbReference type="PIRSR" id="PIRSR000862-1"/>
    </source>
</evidence>
<feature type="domain" description="Partial AB-hydrolase lipase" evidence="4">
    <location>
        <begin position="69"/>
        <end position="128"/>
    </location>
</feature>
<dbReference type="AlphaFoldDB" id="A0A833VL99"/>
<feature type="active site" description="Charge relay system" evidence="3">
    <location>
        <position position="393"/>
    </location>
</feature>
<dbReference type="GO" id="GO:0016788">
    <property type="term" value="F:hydrolase activity, acting on ester bonds"/>
    <property type="evidence" value="ECO:0007669"/>
    <property type="project" value="InterPro"/>
</dbReference>
<dbReference type="Gene3D" id="3.40.50.1820">
    <property type="entry name" value="alpha/beta hydrolase"/>
    <property type="match status" value="1"/>
</dbReference>
<proteinExistence type="inferred from homology"/>
<evidence type="ECO:0000313" key="5">
    <source>
        <dbReference type="EMBL" id="KAF3341636.1"/>
    </source>
</evidence>
<keyword evidence="2" id="KW-0378">Hydrolase</keyword>
<comment type="similarity">
    <text evidence="1 2">Belongs to the AB hydrolase superfamily. Lipase family.</text>
</comment>
<keyword evidence="2" id="KW-0442">Lipid degradation</keyword>
<gene>
    <name evidence="5" type="ORF">FCM35_KLT00274</name>
</gene>
<keyword evidence="2" id="KW-0443">Lipid metabolism</keyword>
<name>A0A833VL99_9POAL</name>
<dbReference type="InterPro" id="IPR006693">
    <property type="entry name" value="AB_hydrolase_lipase"/>
</dbReference>
<evidence type="ECO:0000313" key="6">
    <source>
        <dbReference type="Proteomes" id="UP000623129"/>
    </source>
</evidence>
<dbReference type="Pfam" id="PF04083">
    <property type="entry name" value="Abhydro_lipase"/>
    <property type="match status" value="1"/>
</dbReference>
<feature type="active site" description="Nucleophile" evidence="3">
    <location>
        <position position="203"/>
    </location>
</feature>
<dbReference type="PIRSF" id="PIRSF000862">
    <property type="entry name" value="Steryl_ester_lip"/>
    <property type="match status" value="1"/>
</dbReference>
<dbReference type="InterPro" id="IPR025483">
    <property type="entry name" value="Lipase_euk"/>
</dbReference>
<reference evidence="5" key="1">
    <citation type="submission" date="2020-01" db="EMBL/GenBank/DDBJ databases">
        <title>Genome sequence of Kobresia littledalei, the first chromosome-level genome in the family Cyperaceae.</title>
        <authorList>
            <person name="Qu G."/>
        </authorList>
    </citation>
    <scope>NUCLEOTIDE SEQUENCE</scope>
    <source>
        <strain evidence="5">C.B.Clarke</strain>
        <tissue evidence="5">Leaf</tissue>
    </source>
</reference>